<evidence type="ECO:0000256" key="1">
    <source>
        <dbReference type="SAM" id="MobiDB-lite"/>
    </source>
</evidence>
<accession>A0A4Z2HXV4</accession>
<feature type="region of interest" description="Disordered" evidence="1">
    <location>
        <begin position="85"/>
        <end position="112"/>
    </location>
</feature>
<dbReference type="AlphaFoldDB" id="A0A4Z2HXV4"/>
<keyword evidence="3" id="KW-1185">Reference proteome</keyword>
<organism evidence="2 3">
    <name type="scientific">Liparis tanakae</name>
    <name type="common">Tanaka's snailfish</name>
    <dbReference type="NCBI Taxonomy" id="230148"/>
    <lineage>
        <taxon>Eukaryota</taxon>
        <taxon>Metazoa</taxon>
        <taxon>Chordata</taxon>
        <taxon>Craniata</taxon>
        <taxon>Vertebrata</taxon>
        <taxon>Euteleostomi</taxon>
        <taxon>Actinopterygii</taxon>
        <taxon>Neopterygii</taxon>
        <taxon>Teleostei</taxon>
        <taxon>Neoteleostei</taxon>
        <taxon>Acanthomorphata</taxon>
        <taxon>Eupercaria</taxon>
        <taxon>Perciformes</taxon>
        <taxon>Cottioidei</taxon>
        <taxon>Cottales</taxon>
        <taxon>Liparidae</taxon>
        <taxon>Liparis</taxon>
    </lineage>
</organism>
<dbReference type="Proteomes" id="UP000314294">
    <property type="component" value="Unassembled WGS sequence"/>
</dbReference>
<comment type="caution">
    <text evidence="2">The sequence shown here is derived from an EMBL/GenBank/DDBJ whole genome shotgun (WGS) entry which is preliminary data.</text>
</comment>
<protein>
    <submittedName>
        <fullName evidence="2">Uncharacterized protein</fullName>
    </submittedName>
</protein>
<feature type="region of interest" description="Disordered" evidence="1">
    <location>
        <begin position="42"/>
        <end position="71"/>
    </location>
</feature>
<sequence>MKYIFTHKHEEFQIFPDENSAELAYTGPEADRAPDVEHIKLIHKRPNSGDYSLKENPPKKDKESRRGGREGQAVVLIFGPAKVTSSKMVEEEEGEGEGEGEEPVGEGTSSTELSDIRLQGRCGRRGEEQHVPNTDRQRMLCPLELGPWFCGPLTSCGGFRASGVSRCGSCSVPGSLSGEVCWSAEATGRWYCVVPVGMCQK</sequence>
<feature type="compositionally biased region" description="Acidic residues" evidence="1">
    <location>
        <begin position="90"/>
        <end position="104"/>
    </location>
</feature>
<evidence type="ECO:0000313" key="3">
    <source>
        <dbReference type="Proteomes" id="UP000314294"/>
    </source>
</evidence>
<reference evidence="2 3" key="1">
    <citation type="submission" date="2019-03" db="EMBL/GenBank/DDBJ databases">
        <title>First draft genome of Liparis tanakae, snailfish: a comprehensive survey of snailfish specific genes.</title>
        <authorList>
            <person name="Kim W."/>
            <person name="Song I."/>
            <person name="Jeong J.-H."/>
            <person name="Kim D."/>
            <person name="Kim S."/>
            <person name="Ryu S."/>
            <person name="Song J.Y."/>
            <person name="Lee S.K."/>
        </authorList>
    </citation>
    <scope>NUCLEOTIDE SEQUENCE [LARGE SCALE GENOMIC DNA]</scope>
    <source>
        <tissue evidence="2">Muscle</tissue>
    </source>
</reference>
<feature type="compositionally biased region" description="Basic and acidic residues" evidence="1">
    <location>
        <begin position="52"/>
        <end position="69"/>
    </location>
</feature>
<dbReference type="EMBL" id="SRLO01000162">
    <property type="protein sequence ID" value="TNN70527.1"/>
    <property type="molecule type" value="Genomic_DNA"/>
</dbReference>
<gene>
    <name evidence="2" type="ORF">EYF80_019262</name>
</gene>
<evidence type="ECO:0000313" key="2">
    <source>
        <dbReference type="EMBL" id="TNN70527.1"/>
    </source>
</evidence>
<proteinExistence type="predicted"/>
<name>A0A4Z2HXV4_9TELE</name>